<evidence type="ECO:0000313" key="1">
    <source>
        <dbReference type="EMBL" id="KAF9686723.1"/>
    </source>
</evidence>
<dbReference type="OrthoDB" id="854469at2759"/>
<reference evidence="1 2" key="1">
    <citation type="submission" date="2020-10" db="EMBL/GenBank/DDBJ databases">
        <title>Plant Genome Project.</title>
        <authorList>
            <person name="Zhang R.-G."/>
        </authorList>
    </citation>
    <scope>NUCLEOTIDE SEQUENCE [LARGE SCALE GENOMIC DNA]</scope>
    <source>
        <strain evidence="1">FAFU-HL-1</strain>
        <tissue evidence="1">Leaf</tissue>
    </source>
</reference>
<accession>A0A835N5M8</accession>
<dbReference type="EMBL" id="JADGMS010000002">
    <property type="protein sequence ID" value="KAF9686723.1"/>
    <property type="molecule type" value="Genomic_DNA"/>
</dbReference>
<sequence length="137" mass="14934">MLTCLQKRGTGKIQCAAILAQLHRQWKYDRLKSFVNIDRWNLRQIPLYSLVVISINGCFEDFDRFTHPISSRAPEGKVSSIEAPANIPGKNTDCGGASGKCSEGCKCVHKFSTSGIKAPCPCCGANMTTPGGRRMSP</sequence>
<dbReference type="Proteomes" id="UP000657918">
    <property type="component" value="Unassembled WGS sequence"/>
</dbReference>
<proteinExistence type="predicted"/>
<evidence type="ECO:0000313" key="2">
    <source>
        <dbReference type="Proteomes" id="UP000657918"/>
    </source>
</evidence>
<comment type="caution">
    <text evidence="1">The sequence shown here is derived from an EMBL/GenBank/DDBJ whole genome shotgun (WGS) entry which is preliminary data.</text>
</comment>
<protein>
    <submittedName>
        <fullName evidence="1">Uncharacterized protein</fullName>
    </submittedName>
</protein>
<name>A0A835N5M8_9ROSI</name>
<dbReference type="AlphaFoldDB" id="A0A835N5M8"/>
<organism evidence="1 2">
    <name type="scientific">Salix dunnii</name>
    <dbReference type="NCBI Taxonomy" id="1413687"/>
    <lineage>
        <taxon>Eukaryota</taxon>
        <taxon>Viridiplantae</taxon>
        <taxon>Streptophyta</taxon>
        <taxon>Embryophyta</taxon>
        <taxon>Tracheophyta</taxon>
        <taxon>Spermatophyta</taxon>
        <taxon>Magnoliopsida</taxon>
        <taxon>eudicotyledons</taxon>
        <taxon>Gunneridae</taxon>
        <taxon>Pentapetalae</taxon>
        <taxon>rosids</taxon>
        <taxon>fabids</taxon>
        <taxon>Malpighiales</taxon>
        <taxon>Salicaceae</taxon>
        <taxon>Saliceae</taxon>
        <taxon>Salix</taxon>
    </lineage>
</organism>
<keyword evidence="2" id="KW-1185">Reference proteome</keyword>
<gene>
    <name evidence="1" type="ORF">SADUNF_Sadunf02G0019100</name>
</gene>